<dbReference type="GO" id="GO:0016810">
    <property type="term" value="F:hydrolase activity, acting on carbon-nitrogen (but not peptide) bonds"/>
    <property type="evidence" value="ECO:0007669"/>
    <property type="project" value="InterPro"/>
</dbReference>
<sequence length="242" mass="26821">MAFLRSLALLLLYAVLIFAGPPRLEGATVLASGSSLVRTVAITFDDGPHDKLTPPLLDMLDTLGVKASFFLVGSMAEKNPRLVREIRSRGHTVANHSHTHRSCLSLSTEELEEELRKCSAVLEGITSVPVRFFRPPGGKYDRKTVERVRKNGMKLVLWDINSRDYTGVSPSFITNRTVRRAVPGSILLFHSGVKATIDALPEIIGRLRKNGFEFVTLDEMFSAYMANAPFLLTAEESTFIIM</sequence>
<dbReference type="GO" id="GO:0005975">
    <property type="term" value="P:carbohydrate metabolic process"/>
    <property type="evidence" value="ECO:0007669"/>
    <property type="project" value="InterPro"/>
</dbReference>
<dbReference type="PANTHER" id="PTHR10587:SF137">
    <property type="entry name" value="4-DEOXY-4-FORMAMIDO-L-ARABINOSE-PHOSPHOUNDECAPRENOL DEFORMYLASE ARND-RELATED"/>
    <property type="match status" value="1"/>
</dbReference>
<dbReference type="PROSITE" id="PS51677">
    <property type="entry name" value="NODB"/>
    <property type="match status" value="1"/>
</dbReference>
<dbReference type="SUPFAM" id="SSF88713">
    <property type="entry name" value="Glycoside hydrolase/deacetylase"/>
    <property type="match status" value="1"/>
</dbReference>
<protein>
    <submittedName>
        <fullName evidence="2">Peptidoglycan/xylan/chitin deacetylase (PgdA/CDA1 family)</fullName>
    </submittedName>
</protein>
<reference evidence="2 3" key="1">
    <citation type="submission" date="2019-03" db="EMBL/GenBank/DDBJ databases">
        <title>Genomic Encyclopedia of Type Strains, Phase IV (KMG-IV): sequencing the most valuable type-strain genomes for metagenomic binning, comparative biology and taxonomic classification.</title>
        <authorList>
            <person name="Goeker M."/>
        </authorList>
    </citation>
    <scope>NUCLEOTIDE SEQUENCE [LARGE SCALE GENOMIC DNA]</scope>
    <source>
        <strain evidence="2 3">DSM 25964</strain>
    </source>
</reference>
<comment type="caution">
    <text evidence="2">The sequence shown here is derived from an EMBL/GenBank/DDBJ whole genome shotgun (WGS) entry which is preliminary data.</text>
</comment>
<proteinExistence type="predicted"/>
<feature type="domain" description="NodB homology" evidence="1">
    <location>
        <begin position="38"/>
        <end position="215"/>
    </location>
</feature>
<evidence type="ECO:0000259" key="1">
    <source>
        <dbReference type="PROSITE" id="PS51677"/>
    </source>
</evidence>
<evidence type="ECO:0000313" key="3">
    <source>
        <dbReference type="Proteomes" id="UP000295066"/>
    </source>
</evidence>
<dbReference type="AlphaFoldDB" id="A0A4R8MCJ7"/>
<keyword evidence="3" id="KW-1185">Reference proteome</keyword>
<dbReference type="InterPro" id="IPR002509">
    <property type="entry name" value="NODB_dom"/>
</dbReference>
<dbReference type="CDD" id="cd10917">
    <property type="entry name" value="CE4_NodB_like_6s_7s"/>
    <property type="match status" value="1"/>
</dbReference>
<name>A0A4R8MCJ7_9BACT</name>
<accession>A0A4R8MCJ7</accession>
<dbReference type="Proteomes" id="UP000295066">
    <property type="component" value="Unassembled WGS sequence"/>
</dbReference>
<dbReference type="RefSeq" id="WP_166670009.1">
    <property type="nucleotide sequence ID" value="NZ_SORI01000004.1"/>
</dbReference>
<evidence type="ECO:0000313" key="2">
    <source>
        <dbReference type="EMBL" id="TDY61937.1"/>
    </source>
</evidence>
<dbReference type="InterPro" id="IPR011330">
    <property type="entry name" value="Glyco_hydro/deAcase_b/a-brl"/>
</dbReference>
<dbReference type="Gene3D" id="3.20.20.370">
    <property type="entry name" value="Glycoside hydrolase/deacetylase"/>
    <property type="match status" value="1"/>
</dbReference>
<gene>
    <name evidence="2" type="ORF">C8D99_104182</name>
</gene>
<dbReference type="InterPro" id="IPR050248">
    <property type="entry name" value="Polysacc_deacetylase_ArnD"/>
</dbReference>
<dbReference type="PANTHER" id="PTHR10587">
    <property type="entry name" value="GLYCOSYL TRANSFERASE-RELATED"/>
    <property type="match status" value="1"/>
</dbReference>
<dbReference type="EMBL" id="SORI01000004">
    <property type="protein sequence ID" value="TDY61937.1"/>
    <property type="molecule type" value="Genomic_DNA"/>
</dbReference>
<dbReference type="Pfam" id="PF01522">
    <property type="entry name" value="Polysacc_deac_1"/>
    <property type="match status" value="1"/>
</dbReference>
<organism evidence="2 3">
    <name type="scientific">Aminivibrio pyruvatiphilus</name>
    <dbReference type="NCBI Taxonomy" id="1005740"/>
    <lineage>
        <taxon>Bacteria</taxon>
        <taxon>Thermotogati</taxon>
        <taxon>Synergistota</taxon>
        <taxon>Synergistia</taxon>
        <taxon>Synergistales</taxon>
        <taxon>Aminobacteriaceae</taxon>
        <taxon>Aminivibrio</taxon>
    </lineage>
</organism>